<dbReference type="InterPro" id="IPR006652">
    <property type="entry name" value="Kelch_1"/>
</dbReference>
<dbReference type="SUPFAM" id="SSF49464">
    <property type="entry name" value="Carboxypeptidase regulatory domain-like"/>
    <property type="match status" value="1"/>
</dbReference>
<evidence type="ECO:0000259" key="2">
    <source>
        <dbReference type="Pfam" id="PF13860"/>
    </source>
</evidence>
<dbReference type="GO" id="GO:0030246">
    <property type="term" value="F:carbohydrate binding"/>
    <property type="evidence" value="ECO:0007669"/>
    <property type="project" value="InterPro"/>
</dbReference>
<keyword evidence="1" id="KW-0732">Signal</keyword>
<evidence type="ECO:0000313" key="3">
    <source>
        <dbReference type="EMBL" id="OGF08849.1"/>
    </source>
</evidence>
<feature type="chain" id="PRO_5009520570" description="FlgD/Vpr Ig-like domain-containing protein" evidence="1">
    <location>
        <begin position="21"/>
        <end position="1403"/>
    </location>
</feature>
<evidence type="ECO:0000313" key="4">
    <source>
        <dbReference type="Proteomes" id="UP000177230"/>
    </source>
</evidence>
<dbReference type="InterPro" id="IPR015915">
    <property type="entry name" value="Kelch-typ_b-propeller"/>
</dbReference>
<dbReference type="Gene3D" id="2.60.40.1120">
    <property type="entry name" value="Carboxypeptidase-like, regulatory domain"/>
    <property type="match status" value="3"/>
</dbReference>
<feature type="domain" description="FlgD/Vpr Ig-like" evidence="2">
    <location>
        <begin position="1326"/>
        <end position="1387"/>
    </location>
</feature>
<dbReference type="SUPFAM" id="SSF49452">
    <property type="entry name" value="Starch-binding domain-like"/>
    <property type="match status" value="2"/>
</dbReference>
<name>A0A1F5R376_9BACT</name>
<dbReference type="Gene3D" id="2.120.10.80">
    <property type="entry name" value="Kelch-type beta propeller"/>
    <property type="match status" value="2"/>
</dbReference>
<dbReference type="Pfam" id="PF01344">
    <property type="entry name" value="Kelch_1"/>
    <property type="match status" value="3"/>
</dbReference>
<dbReference type="InterPro" id="IPR008969">
    <property type="entry name" value="CarboxyPept-like_regulatory"/>
</dbReference>
<organism evidence="3 4">
    <name type="scientific">Candidatus Edwardsbacteria bacterium GWF2_54_11</name>
    <dbReference type="NCBI Taxonomy" id="1817851"/>
    <lineage>
        <taxon>Bacteria</taxon>
        <taxon>Candidatus Edwardsiibacteriota</taxon>
    </lineage>
</organism>
<dbReference type="InterPro" id="IPR026444">
    <property type="entry name" value="Secre_tail"/>
</dbReference>
<dbReference type="Gene3D" id="2.60.40.4070">
    <property type="match status" value="1"/>
</dbReference>
<gene>
    <name evidence="3" type="ORF">A2024_01075</name>
</gene>
<protein>
    <recommendedName>
        <fullName evidence="2">FlgD/Vpr Ig-like domain-containing protein</fullName>
    </recommendedName>
</protein>
<dbReference type="SUPFAM" id="SSF50965">
    <property type="entry name" value="Galactose oxidase, central domain"/>
    <property type="match status" value="1"/>
</dbReference>
<dbReference type="NCBIfam" id="TIGR04183">
    <property type="entry name" value="Por_Secre_tail"/>
    <property type="match status" value="1"/>
</dbReference>
<dbReference type="InterPro" id="IPR025965">
    <property type="entry name" value="FlgD/Vpr_Ig-like"/>
</dbReference>
<dbReference type="InterPro" id="IPR013784">
    <property type="entry name" value="Carb-bd-like_fold"/>
</dbReference>
<evidence type="ECO:0000256" key="1">
    <source>
        <dbReference type="SAM" id="SignalP"/>
    </source>
</evidence>
<dbReference type="PANTHER" id="PTHR45632">
    <property type="entry name" value="LD33804P"/>
    <property type="match status" value="1"/>
</dbReference>
<sequence length="1403" mass="149054">MRKILSMVFVLSLAAGWGLAQSDRATINAGALRTDLLSNNLMGDTTAAQYLPAGLFPYHDAKSLLKLGSLWLGGSIDNKKHFGVSAGYIDGNGIISSEWSNDGSLISTAIPGAVSPLELSAGWSDTSNAANQGIKLGIKADLTVHQWSYSPIDKFYILNYKLENAGGEKVDSLYAGLYHLPTVFRDAANNSSSLDFCGFDSSPDPVNGGGRNLLWITADSVSCSNSYGVNPQFLGIRLLQAMDPSGSPSGLSGASSWFGLRMEPYSDDDPLNPYSKYFYLSRNRSDVADIQKVNAPVTTFDTLSLDFFGQVITDVEGVWDVNDTNHLGLNYYTGGSFDAEKGMIYLGTPKADRTALINSEEIWPSDTLTLTVSVTPVASVAGVYDNPLDTGVNYYPGGSFDPASGLITLGTPYYGGAQLYVDYYYRINNVAVTYNYYYNKVITTPWDSYTLQIDPYAVQNVEGVYWSKDSSGTGTNYYTGGSFDKSSGMISLAAPIDPDTLVFERYPTFMHDASWLPQDDTLDISELDLSKIVEILGVFDDGDTNRYTGGSYDPASGTITLGIPFSSDGYHNVYVTYRYLGLPSVWVKNYKPELSVKNVLTSVGPWTMDPGDTARAVFAVVAGNTLSELQAASDSALYIWNNPSVTISALAGSISGMVERTAGRGPVSGAKVVAYQGVAPIDSAYADDNGRYFISNISGGLYDSLVAWAVNYLPASLSNVTVTNEQDNGGNNLTLASSRADLSGDIVRADGTTPVKMARVDIRGANIDSSFSDVSGYYRFSDLKITVGDTLIFTAPYCLTDTVPGIVLAEDSAAVFNHTMHSLTGWIDGLITKLDGITPIAGAVIQAVSGVDTSNAVSGSDGSYSLSGLPAGSYAVSFAAPWFAGDSVSGVEVVVDSTTIVNQILKQENNVSDLIWKKKSAMPGWRYGAGTCQVQGKVYVFGGRDYLGATNTVYRYDPAADTSGGDAWASLTPMSSSRYGLGAAAVGDSIIYVVGGYDSDSIALSVIEAYVPNTDSWVSGLALMPTPRAFLGVASIADTVYAVGGFNSAIPGLDTVELYLPGSDSWVTKKALLGGPGFGRAGIGFATLDSLGTKRVYSIGGQKVDGSILQTNVKYNPITNAWTTRTSLPWLAAFSSAVSVNDSLYFIGGKNITDGYLSKLGVYNTFANNWTTLDDFPQAVAFHSSAAVDSAGIWILGGKTADTYISDDIYFGYKAGGITGLCNTTTDGPVIGALVSAISDSKVKNTEATDNSGYYTLAGLEPGRYNVHIYKAGVMDTVISDVVVRWGRITDIGPVTGVSGGKPGAVVSSFALQPAYPNPARGSCNINYQIPSNSRVELAVYNVLGQKVKTLVSGRISAGSHSVKWAGDDSRGQKVANGVYLYRLQMNSGTESKTATKKLVLLR</sequence>
<dbReference type="PANTHER" id="PTHR45632:SF5">
    <property type="entry name" value="KELCH-LIKE PROTEIN 22"/>
    <property type="match status" value="1"/>
</dbReference>
<dbReference type="Pfam" id="PF13860">
    <property type="entry name" value="FlgD_ig"/>
    <property type="match status" value="1"/>
</dbReference>
<dbReference type="EMBL" id="MFFM01000046">
    <property type="protein sequence ID" value="OGF08849.1"/>
    <property type="molecule type" value="Genomic_DNA"/>
</dbReference>
<reference evidence="3 4" key="1">
    <citation type="journal article" date="2016" name="Nat. Commun.">
        <title>Thousands of microbial genomes shed light on interconnected biogeochemical processes in an aquifer system.</title>
        <authorList>
            <person name="Anantharaman K."/>
            <person name="Brown C.T."/>
            <person name="Hug L.A."/>
            <person name="Sharon I."/>
            <person name="Castelle C.J."/>
            <person name="Probst A.J."/>
            <person name="Thomas B.C."/>
            <person name="Singh A."/>
            <person name="Wilkins M.J."/>
            <person name="Karaoz U."/>
            <person name="Brodie E.L."/>
            <person name="Williams K.H."/>
            <person name="Hubbard S.S."/>
            <person name="Banfield J.F."/>
        </authorList>
    </citation>
    <scope>NUCLEOTIDE SEQUENCE [LARGE SCALE GENOMIC DNA]</scope>
</reference>
<dbReference type="InterPro" id="IPR011043">
    <property type="entry name" value="Gal_Oxase/kelch_b-propeller"/>
</dbReference>
<dbReference type="Pfam" id="PF13620">
    <property type="entry name" value="CarboxypepD_reg"/>
    <property type="match status" value="2"/>
</dbReference>
<comment type="caution">
    <text evidence="3">The sequence shown here is derived from an EMBL/GenBank/DDBJ whole genome shotgun (WGS) entry which is preliminary data.</text>
</comment>
<accession>A0A1F5R376</accession>
<proteinExistence type="predicted"/>
<feature type="signal peptide" evidence="1">
    <location>
        <begin position="1"/>
        <end position="20"/>
    </location>
</feature>
<dbReference type="Proteomes" id="UP000177230">
    <property type="component" value="Unassembled WGS sequence"/>
</dbReference>
<dbReference type="SMART" id="SM00612">
    <property type="entry name" value="Kelch"/>
    <property type="match status" value="5"/>
</dbReference>